<accession>A0A4Q7P2G2</accession>
<feature type="signal peptide" evidence="1">
    <location>
        <begin position="1"/>
        <end position="19"/>
    </location>
</feature>
<organism evidence="2 3">
    <name type="scientific">Aquimarina brevivitae</name>
    <dbReference type="NCBI Taxonomy" id="323412"/>
    <lineage>
        <taxon>Bacteria</taxon>
        <taxon>Pseudomonadati</taxon>
        <taxon>Bacteroidota</taxon>
        <taxon>Flavobacteriia</taxon>
        <taxon>Flavobacteriales</taxon>
        <taxon>Flavobacteriaceae</taxon>
        <taxon>Aquimarina</taxon>
    </lineage>
</organism>
<evidence type="ECO:0000313" key="3">
    <source>
        <dbReference type="Proteomes" id="UP000292262"/>
    </source>
</evidence>
<proteinExistence type="predicted"/>
<feature type="chain" id="PRO_5020683001" evidence="1">
    <location>
        <begin position="20"/>
        <end position="47"/>
    </location>
</feature>
<keyword evidence="3" id="KW-1185">Reference proteome</keyword>
<gene>
    <name evidence="2" type="ORF">EV197_2150</name>
</gene>
<sequence length="47" mass="5448">MKTSFITFLLFLLSFPLIAQQVSIFDETVVVKDNLEPMIPRPEQCFT</sequence>
<dbReference type="EMBL" id="SGXE01000002">
    <property type="protein sequence ID" value="RZS93570.1"/>
    <property type="molecule type" value="Genomic_DNA"/>
</dbReference>
<dbReference type="Proteomes" id="UP000292262">
    <property type="component" value="Unassembled WGS sequence"/>
</dbReference>
<evidence type="ECO:0000256" key="1">
    <source>
        <dbReference type="SAM" id="SignalP"/>
    </source>
</evidence>
<name>A0A4Q7P2G2_9FLAO</name>
<comment type="caution">
    <text evidence="2">The sequence shown here is derived from an EMBL/GenBank/DDBJ whole genome shotgun (WGS) entry which is preliminary data.</text>
</comment>
<reference evidence="2 3" key="1">
    <citation type="submission" date="2019-02" db="EMBL/GenBank/DDBJ databases">
        <title>Genomic Encyclopedia of Type Strains, Phase IV (KMG-IV): sequencing the most valuable type-strain genomes for metagenomic binning, comparative biology and taxonomic classification.</title>
        <authorList>
            <person name="Goeker M."/>
        </authorList>
    </citation>
    <scope>NUCLEOTIDE SEQUENCE [LARGE SCALE GENOMIC DNA]</scope>
    <source>
        <strain evidence="2 3">DSM 17196</strain>
    </source>
</reference>
<protein>
    <submittedName>
        <fullName evidence="2">Uncharacterized protein</fullName>
    </submittedName>
</protein>
<evidence type="ECO:0000313" key="2">
    <source>
        <dbReference type="EMBL" id="RZS93570.1"/>
    </source>
</evidence>
<keyword evidence="1" id="KW-0732">Signal</keyword>
<dbReference type="AlphaFoldDB" id="A0A4Q7P2G2"/>